<evidence type="ECO:0000313" key="4">
    <source>
        <dbReference type="Proteomes" id="UP000182063"/>
    </source>
</evidence>
<feature type="transmembrane region" description="Helical" evidence="1">
    <location>
        <begin position="18"/>
        <end position="39"/>
    </location>
</feature>
<sequence>MTNLLLKPAGSRARRQRFVYFAAGAALLIAAGVAVVAVMREPSRLPTTAQPVAALTVTEATARRASWPMTVEASGAIAPWQEASIGTQIGGYQLIDVRVNVGDRVRKGQVLARLDPALLKAEEAQLRASYDQAEANRQRALSLQASGGVSDQDVLQYVTQARTAAAALAAKRLQLRYTSVVAPDDGVISARTATLGAVAPAGQEFFRAAILDHLCRTQ</sequence>
<keyword evidence="1" id="KW-1133">Transmembrane helix</keyword>
<dbReference type="Gene3D" id="1.10.287.470">
    <property type="entry name" value="Helix hairpin bin"/>
    <property type="match status" value="1"/>
</dbReference>
<dbReference type="RefSeq" id="WP_072597603.1">
    <property type="nucleotide sequence ID" value="NZ_CP018221.1"/>
</dbReference>
<dbReference type="GO" id="GO:1990281">
    <property type="term" value="C:efflux pump complex"/>
    <property type="evidence" value="ECO:0007669"/>
    <property type="project" value="TreeGrafter"/>
</dbReference>
<dbReference type="PANTHER" id="PTHR30469:SF15">
    <property type="entry name" value="HLYD FAMILY OF SECRETION PROTEINS"/>
    <property type="match status" value="1"/>
</dbReference>
<dbReference type="EMBL" id="CP018221">
    <property type="protein sequence ID" value="API59813.1"/>
    <property type="molecule type" value="Genomic_DNA"/>
</dbReference>
<feature type="domain" description="Multidrug resistance protein MdtA-like barrel-sandwich hybrid" evidence="2">
    <location>
        <begin position="82"/>
        <end position="206"/>
    </location>
</feature>
<dbReference type="KEGG" id="sphj:BSL82_11210"/>
<keyword evidence="1" id="KW-0472">Membrane</keyword>
<dbReference type="PANTHER" id="PTHR30469">
    <property type="entry name" value="MULTIDRUG RESISTANCE PROTEIN MDTA"/>
    <property type="match status" value="1"/>
</dbReference>
<dbReference type="SUPFAM" id="SSF111369">
    <property type="entry name" value="HlyD-like secretion proteins"/>
    <property type="match status" value="1"/>
</dbReference>
<dbReference type="Gene3D" id="2.40.50.100">
    <property type="match status" value="1"/>
</dbReference>
<reference evidence="4" key="1">
    <citation type="submission" date="2016-11" db="EMBL/GenBank/DDBJ databases">
        <title>Complete Genome Sequence of alachlor-degrading Sphingomonas sp. strain JJ-A5.</title>
        <authorList>
            <person name="Lee H."/>
            <person name="Ka J.-O."/>
        </authorList>
    </citation>
    <scope>NUCLEOTIDE SEQUENCE [LARGE SCALE GENOMIC DNA]</scope>
    <source>
        <strain evidence="4">JJ-A5</strain>
    </source>
</reference>
<keyword evidence="4" id="KW-1185">Reference proteome</keyword>
<gene>
    <name evidence="3" type="ORF">BSL82_11210</name>
</gene>
<organism evidence="3 4">
    <name type="scientific">Tardibacter chloracetimidivorans</name>
    <dbReference type="NCBI Taxonomy" id="1921510"/>
    <lineage>
        <taxon>Bacteria</taxon>
        <taxon>Pseudomonadati</taxon>
        <taxon>Pseudomonadota</taxon>
        <taxon>Alphaproteobacteria</taxon>
        <taxon>Sphingomonadales</taxon>
        <taxon>Sphingomonadaceae</taxon>
        <taxon>Tardibacter</taxon>
    </lineage>
</organism>
<dbReference type="AlphaFoldDB" id="A0A1L3ZW05"/>
<name>A0A1L3ZW05_9SPHN</name>
<dbReference type="Pfam" id="PF25917">
    <property type="entry name" value="BSH_RND"/>
    <property type="match status" value="1"/>
</dbReference>
<proteinExistence type="predicted"/>
<protein>
    <recommendedName>
        <fullName evidence="2">Multidrug resistance protein MdtA-like barrel-sandwich hybrid domain-containing protein</fullName>
    </recommendedName>
</protein>
<dbReference type="Proteomes" id="UP000182063">
    <property type="component" value="Chromosome"/>
</dbReference>
<dbReference type="STRING" id="1921510.BSL82_11210"/>
<keyword evidence="1" id="KW-0812">Transmembrane</keyword>
<evidence type="ECO:0000259" key="2">
    <source>
        <dbReference type="Pfam" id="PF25917"/>
    </source>
</evidence>
<dbReference type="GO" id="GO:0015562">
    <property type="term" value="F:efflux transmembrane transporter activity"/>
    <property type="evidence" value="ECO:0007669"/>
    <property type="project" value="TreeGrafter"/>
</dbReference>
<accession>A0A1L3ZW05</accession>
<evidence type="ECO:0000256" key="1">
    <source>
        <dbReference type="SAM" id="Phobius"/>
    </source>
</evidence>
<evidence type="ECO:0000313" key="3">
    <source>
        <dbReference type="EMBL" id="API59813.1"/>
    </source>
</evidence>
<dbReference type="InterPro" id="IPR058625">
    <property type="entry name" value="MdtA-like_BSH"/>
</dbReference>